<evidence type="ECO:0000256" key="2">
    <source>
        <dbReference type="SAM" id="Phobius"/>
    </source>
</evidence>
<dbReference type="InterPro" id="IPR023398">
    <property type="entry name" value="TIF_eIF4e-like"/>
</dbReference>
<evidence type="ECO:0000313" key="4">
    <source>
        <dbReference type="Proteomes" id="UP000716291"/>
    </source>
</evidence>
<dbReference type="GO" id="GO:0003743">
    <property type="term" value="F:translation initiation factor activity"/>
    <property type="evidence" value="ECO:0007669"/>
    <property type="project" value="UniProtKB-KW"/>
</dbReference>
<keyword evidence="2" id="KW-0812">Transmembrane</keyword>
<organism evidence="3 4">
    <name type="scientific">Rhizopus oryzae</name>
    <name type="common">Mucormycosis agent</name>
    <name type="synonym">Rhizopus arrhizus var. delemar</name>
    <dbReference type="NCBI Taxonomy" id="64495"/>
    <lineage>
        <taxon>Eukaryota</taxon>
        <taxon>Fungi</taxon>
        <taxon>Fungi incertae sedis</taxon>
        <taxon>Mucoromycota</taxon>
        <taxon>Mucoromycotina</taxon>
        <taxon>Mucoromycetes</taxon>
        <taxon>Mucorales</taxon>
        <taxon>Mucorineae</taxon>
        <taxon>Rhizopodaceae</taxon>
        <taxon>Rhizopus</taxon>
    </lineage>
</organism>
<evidence type="ECO:0000313" key="3">
    <source>
        <dbReference type="EMBL" id="KAG1304459.1"/>
    </source>
</evidence>
<dbReference type="Gene3D" id="3.30.760.10">
    <property type="entry name" value="RNA Cap, Translation Initiation Factor Eif4e"/>
    <property type="match status" value="1"/>
</dbReference>
<keyword evidence="1" id="KW-0396">Initiation factor</keyword>
<gene>
    <name evidence="3" type="ORF">G6F64_009194</name>
</gene>
<evidence type="ECO:0008006" key="5">
    <source>
        <dbReference type="Google" id="ProtNLM"/>
    </source>
</evidence>
<name>A0A9P6X416_RHIOR</name>
<keyword evidence="2" id="KW-1133">Transmembrane helix</keyword>
<keyword evidence="2" id="KW-0472">Membrane</keyword>
<dbReference type="Pfam" id="PF01652">
    <property type="entry name" value="IF4E"/>
    <property type="match status" value="1"/>
</dbReference>
<comment type="similarity">
    <text evidence="1">Belongs to the eukaryotic initiation factor 4E family.</text>
</comment>
<feature type="transmembrane region" description="Helical" evidence="2">
    <location>
        <begin position="243"/>
        <end position="266"/>
    </location>
</feature>
<dbReference type="Proteomes" id="UP000716291">
    <property type="component" value="Unassembled WGS sequence"/>
</dbReference>
<keyword evidence="1" id="KW-0694">RNA-binding</keyword>
<dbReference type="InterPro" id="IPR001040">
    <property type="entry name" value="TIF_eIF_4E"/>
</dbReference>
<protein>
    <recommendedName>
        <fullName evidence="5">Eukaryotic translation initiation factor 4E</fullName>
    </recommendedName>
</protein>
<sequence>MQTDNSLYQFNSEQHIFDSQLSVHLPDPDRYSVKLRNASKRTRNIVEPRIWDMTTKSLFDVALDNVTFISTLDKGGTWDVNDIRTTELSRRFSSESTSSILASSVSSTETQDERMCETIKEEEIPIWVDKVKMKENPTRYEHAIEYLNKAEISFDSALPLMEPCQFYFIDNNKQSSGNYLASIRPLFDCDTVWNFTCQWRSFNCDLMPNQSLGCFIKSVKPIWEDQVNQKGGRLNIPVSCDDAFQTVLMAFIGGNLFMFGTVGIVLSKRHRNTCRIEIWLNESATNDKISELKTSLQSLLPNEGVQSSQFKKHFL</sequence>
<evidence type="ECO:0000256" key="1">
    <source>
        <dbReference type="RuleBase" id="RU004374"/>
    </source>
</evidence>
<dbReference type="GO" id="GO:0016281">
    <property type="term" value="C:eukaryotic translation initiation factor 4F complex"/>
    <property type="evidence" value="ECO:0007669"/>
    <property type="project" value="TreeGrafter"/>
</dbReference>
<dbReference type="PANTHER" id="PTHR11960">
    <property type="entry name" value="EUKARYOTIC TRANSLATION INITIATION FACTOR 4E RELATED"/>
    <property type="match status" value="1"/>
</dbReference>
<reference evidence="3" key="1">
    <citation type="journal article" date="2020" name="Microb. Genom.">
        <title>Genetic diversity of clinical and environmental Mucorales isolates obtained from an investigation of mucormycosis cases among solid organ transplant recipients.</title>
        <authorList>
            <person name="Nguyen M.H."/>
            <person name="Kaul D."/>
            <person name="Muto C."/>
            <person name="Cheng S.J."/>
            <person name="Richter R.A."/>
            <person name="Bruno V.M."/>
            <person name="Liu G."/>
            <person name="Beyhan S."/>
            <person name="Sundermann A.J."/>
            <person name="Mounaud S."/>
            <person name="Pasculle A.W."/>
            <person name="Nierman W.C."/>
            <person name="Driscoll E."/>
            <person name="Cumbie R."/>
            <person name="Clancy C.J."/>
            <person name="Dupont C.L."/>
        </authorList>
    </citation>
    <scope>NUCLEOTIDE SEQUENCE</scope>
    <source>
        <strain evidence="3">GL11</strain>
    </source>
</reference>
<dbReference type="EMBL" id="JAANQT010001631">
    <property type="protein sequence ID" value="KAG1304459.1"/>
    <property type="molecule type" value="Genomic_DNA"/>
</dbReference>
<dbReference type="AlphaFoldDB" id="A0A9P6X416"/>
<keyword evidence="4" id="KW-1185">Reference proteome</keyword>
<accession>A0A9P6X416</accession>
<dbReference type="GO" id="GO:0000340">
    <property type="term" value="F:RNA 7-methylguanosine cap binding"/>
    <property type="evidence" value="ECO:0007669"/>
    <property type="project" value="TreeGrafter"/>
</dbReference>
<keyword evidence="1" id="KW-0648">Protein biosynthesis</keyword>
<dbReference type="PANTHER" id="PTHR11960:SF73">
    <property type="entry name" value="TRANSLATION INITIATION FACTOR 4E, PUTATIVE-RELATED"/>
    <property type="match status" value="1"/>
</dbReference>
<dbReference type="SUPFAM" id="SSF55418">
    <property type="entry name" value="eIF4e-like"/>
    <property type="match status" value="1"/>
</dbReference>
<comment type="caution">
    <text evidence="3">The sequence shown here is derived from an EMBL/GenBank/DDBJ whole genome shotgun (WGS) entry which is preliminary data.</text>
</comment>
<proteinExistence type="inferred from homology"/>